<dbReference type="OrthoDB" id="4508405at2759"/>
<dbReference type="RefSeq" id="XP_025579224.1">
    <property type="nucleotide sequence ID" value="XM_025720746.1"/>
</dbReference>
<proteinExistence type="predicted"/>
<gene>
    <name evidence="2" type="ORF">BO80DRAFT_431482</name>
</gene>
<keyword evidence="3" id="KW-1185">Reference proteome</keyword>
<dbReference type="Proteomes" id="UP000249402">
    <property type="component" value="Unassembled WGS sequence"/>
</dbReference>
<dbReference type="EMBL" id="KZ824422">
    <property type="protein sequence ID" value="RAL04897.1"/>
    <property type="molecule type" value="Genomic_DNA"/>
</dbReference>
<dbReference type="STRING" id="1448316.A0A395HAF4"/>
<evidence type="ECO:0000313" key="3">
    <source>
        <dbReference type="Proteomes" id="UP000249402"/>
    </source>
</evidence>
<organism evidence="2 3">
    <name type="scientific">Aspergillus ibericus CBS 121593</name>
    <dbReference type="NCBI Taxonomy" id="1448316"/>
    <lineage>
        <taxon>Eukaryota</taxon>
        <taxon>Fungi</taxon>
        <taxon>Dikarya</taxon>
        <taxon>Ascomycota</taxon>
        <taxon>Pezizomycotina</taxon>
        <taxon>Eurotiomycetes</taxon>
        <taxon>Eurotiomycetidae</taxon>
        <taxon>Eurotiales</taxon>
        <taxon>Aspergillaceae</taxon>
        <taxon>Aspergillus</taxon>
        <taxon>Aspergillus subgen. Circumdati</taxon>
    </lineage>
</organism>
<evidence type="ECO:0000256" key="1">
    <source>
        <dbReference type="SAM" id="MobiDB-lite"/>
    </source>
</evidence>
<dbReference type="VEuPathDB" id="FungiDB:BO80DRAFT_431482"/>
<name>A0A395HAF4_9EURO</name>
<dbReference type="GeneID" id="37225611"/>
<accession>A0A395HAF4</accession>
<dbReference type="AlphaFoldDB" id="A0A395HAF4"/>
<reference evidence="2 3" key="1">
    <citation type="submission" date="2018-02" db="EMBL/GenBank/DDBJ databases">
        <title>The genomes of Aspergillus section Nigri reveals drivers in fungal speciation.</title>
        <authorList>
            <consortium name="DOE Joint Genome Institute"/>
            <person name="Vesth T.C."/>
            <person name="Nybo J."/>
            <person name="Theobald S."/>
            <person name="Brandl J."/>
            <person name="Frisvad J.C."/>
            <person name="Nielsen K.F."/>
            <person name="Lyhne E.K."/>
            <person name="Kogle M.E."/>
            <person name="Kuo A."/>
            <person name="Riley R."/>
            <person name="Clum A."/>
            <person name="Nolan M."/>
            <person name="Lipzen A."/>
            <person name="Salamov A."/>
            <person name="Henrissat B."/>
            <person name="Wiebenga A."/>
            <person name="De vries R.P."/>
            <person name="Grigoriev I.V."/>
            <person name="Mortensen U.H."/>
            <person name="Andersen M.R."/>
            <person name="Baker S.E."/>
        </authorList>
    </citation>
    <scope>NUCLEOTIDE SEQUENCE [LARGE SCALE GENOMIC DNA]</scope>
    <source>
        <strain evidence="2 3">CBS 121593</strain>
    </source>
</reference>
<sequence length="573" mass="64401">MVYRYKDCRPGRPGVGLKYESLNVMFKRELDYYRHKFRYTLCKVYETISYLDSSEITELFDDVKSSGQITDYELRNATITESVSPLPTVGPHSPSGQGTLAPLSSQTYIPITENQLYAPTGWQDNLGLEGPTLKEPDHQPLLNAEDPNFSILGPQSADSPQFLPYAEIATADREIFSEFTSAQSQATDLFSATELNEPITATANSLPLEPALCMLQPDGQGNLSYPTPSSSCDSPETELRELTPAAPASASRNRASKSKSTTKRKRIRRQGNSQDTMAEEAVYSLLKPCVFERKTIKKKDRKKTDVMQEDVVETWIASESRGQHALGIPSKWRGIEAAAEYFTELHSKKITDPVSSWVAELLHFINYHDMCKRPMDFCSRPPKEGEDKIETHVLNCIVEAIPRYFKQDLPLDKRRDMVSNVIRYGRWWWRLSHWLGVSILLLGDDELFQMMKSKMFTNKQIDALITYALRGRLGTVKLFRLSDPVMRALIRGTVSQELKDAVYSSGSRLFTETILECALGEDTALVQENPGVSWTNAVLDDKDPGDSLFAILGISDTSQPKTHCSQLLCDSSA</sequence>
<feature type="compositionally biased region" description="Polar residues" evidence="1">
    <location>
        <begin position="219"/>
        <end position="234"/>
    </location>
</feature>
<feature type="compositionally biased region" description="Basic residues" evidence="1">
    <location>
        <begin position="254"/>
        <end position="269"/>
    </location>
</feature>
<feature type="compositionally biased region" description="Low complexity" evidence="1">
    <location>
        <begin position="243"/>
        <end position="253"/>
    </location>
</feature>
<feature type="region of interest" description="Disordered" evidence="1">
    <location>
        <begin position="217"/>
        <end position="277"/>
    </location>
</feature>
<protein>
    <submittedName>
        <fullName evidence="2">Uncharacterized protein</fullName>
    </submittedName>
</protein>
<evidence type="ECO:0000313" key="2">
    <source>
        <dbReference type="EMBL" id="RAL04897.1"/>
    </source>
</evidence>